<evidence type="ECO:0000256" key="3">
    <source>
        <dbReference type="ARBA" id="ARBA00022777"/>
    </source>
</evidence>
<evidence type="ECO:0000313" key="6">
    <source>
        <dbReference type="EMBL" id="SUP40897.1"/>
    </source>
</evidence>
<dbReference type="AlphaFoldDB" id="A0A380NHW0"/>
<gene>
    <name evidence="6" type="ORF">NCTC12020_00423</name>
</gene>
<dbReference type="GO" id="GO:0016301">
    <property type="term" value="F:kinase activity"/>
    <property type="evidence" value="ECO:0007669"/>
    <property type="project" value="UniProtKB-KW"/>
</dbReference>
<keyword evidence="7" id="KW-1185">Reference proteome</keyword>
<organism evidence="6 7">
    <name type="scientific">Veillonella criceti</name>
    <dbReference type="NCBI Taxonomy" id="103891"/>
    <lineage>
        <taxon>Bacteria</taxon>
        <taxon>Bacillati</taxon>
        <taxon>Bacillota</taxon>
        <taxon>Negativicutes</taxon>
        <taxon>Veillonellales</taxon>
        <taxon>Veillonellaceae</taxon>
        <taxon>Veillonella</taxon>
    </lineage>
</organism>
<evidence type="ECO:0000256" key="4">
    <source>
        <dbReference type="ARBA" id="ARBA00022840"/>
    </source>
</evidence>
<dbReference type="Proteomes" id="UP000255367">
    <property type="component" value="Unassembled WGS sequence"/>
</dbReference>
<dbReference type="OrthoDB" id="4548147at2"/>
<dbReference type="PANTHER" id="PTHR43527:SF1">
    <property type="entry name" value="L-THREONINE KINASE"/>
    <property type="match status" value="1"/>
</dbReference>
<accession>A0A380NHW0</accession>
<sequence length="302" mass="33138">MSYYVRAPGTCGEFLQGSIDGQPFLVTCPINRYSYALSDVKQPLRPYFCSLQPKAALAAQQVKQLLMRYEGNQITPWLYRKQRPMVYVRSDIAQGKGMASSSADISVAAMATALAYGRPLTLDELKEICLSIEPSDASFYPGVVQFDYISGVITEPLGNCPPMKIMIFDEGGEIDTVAFNAQQGLRDLIAEKEPYILESLALFKEGIAQHDVSLIGQAATLSAFANQRILHKPMLYELHEIGSHFNSVGTIIAHSGTIMGLLFPSDGAALADCKAAVLQQLPNLHYLDTVETTNEGITFMKR</sequence>
<feature type="domain" description="GHMP kinase N-terminal" evidence="5">
    <location>
        <begin position="86"/>
        <end position="135"/>
    </location>
</feature>
<keyword evidence="2" id="KW-0547">Nucleotide-binding</keyword>
<dbReference type="Pfam" id="PF00288">
    <property type="entry name" value="GHMP_kinases_N"/>
    <property type="match status" value="1"/>
</dbReference>
<keyword evidence="4" id="KW-0067">ATP-binding</keyword>
<dbReference type="InterPro" id="IPR012363">
    <property type="entry name" value="PduX"/>
</dbReference>
<evidence type="ECO:0000259" key="5">
    <source>
        <dbReference type="Pfam" id="PF00288"/>
    </source>
</evidence>
<dbReference type="Gene3D" id="3.30.230.10">
    <property type="match status" value="1"/>
</dbReference>
<evidence type="ECO:0000256" key="2">
    <source>
        <dbReference type="ARBA" id="ARBA00022741"/>
    </source>
</evidence>
<proteinExistence type="predicted"/>
<dbReference type="InterPro" id="IPR014721">
    <property type="entry name" value="Ribsml_uS5_D2-typ_fold_subgr"/>
</dbReference>
<dbReference type="GO" id="GO:0005524">
    <property type="term" value="F:ATP binding"/>
    <property type="evidence" value="ECO:0007669"/>
    <property type="project" value="UniProtKB-KW"/>
</dbReference>
<evidence type="ECO:0000313" key="7">
    <source>
        <dbReference type="Proteomes" id="UP000255367"/>
    </source>
</evidence>
<dbReference type="InterPro" id="IPR006204">
    <property type="entry name" value="GHMP_kinase_N_dom"/>
</dbReference>
<dbReference type="InterPro" id="IPR020568">
    <property type="entry name" value="Ribosomal_Su5_D2-typ_SF"/>
</dbReference>
<dbReference type="PANTHER" id="PTHR43527">
    <property type="entry name" value="4-DIPHOSPHOCYTIDYL-2-C-METHYL-D-ERYTHRITOL KINASE, CHLOROPLASTIC"/>
    <property type="match status" value="1"/>
</dbReference>
<protein>
    <submittedName>
        <fullName evidence="6">GHMP kinases N terminal domain</fullName>
    </submittedName>
</protein>
<dbReference type="EMBL" id="UHIO01000001">
    <property type="protein sequence ID" value="SUP40897.1"/>
    <property type="molecule type" value="Genomic_DNA"/>
</dbReference>
<dbReference type="RefSeq" id="WP_115309672.1">
    <property type="nucleotide sequence ID" value="NZ_UHIO01000001.1"/>
</dbReference>
<dbReference type="SUPFAM" id="SSF54211">
    <property type="entry name" value="Ribosomal protein S5 domain 2-like"/>
    <property type="match status" value="1"/>
</dbReference>
<keyword evidence="3 6" id="KW-0418">Kinase</keyword>
<name>A0A380NHW0_9FIRM</name>
<dbReference type="PIRSF" id="PIRSF033887">
    <property type="entry name" value="PduX"/>
    <property type="match status" value="1"/>
</dbReference>
<evidence type="ECO:0000256" key="1">
    <source>
        <dbReference type="ARBA" id="ARBA00022679"/>
    </source>
</evidence>
<reference evidence="6 7" key="1">
    <citation type="submission" date="2018-06" db="EMBL/GenBank/DDBJ databases">
        <authorList>
            <consortium name="Pathogen Informatics"/>
            <person name="Doyle S."/>
        </authorList>
    </citation>
    <scope>NUCLEOTIDE SEQUENCE [LARGE SCALE GENOMIC DNA]</scope>
    <source>
        <strain evidence="6 7">NCTC12020</strain>
    </source>
</reference>
<keyword evidence="1" id="KW-0808">Transferase</keyword>